<evidence type="ECO:0000313" key="12">
    <source>
        <dbReference type="EMBL" id="MDO6453641.1"/>
    </source>
</evidence>
<dbReference type="PANTHER" id="PTHR33446">
    <property type="entry name" value="PROTEIN TONB-RELATED"/>
    <property type="match status" value="1"/>
</dbReference>
<dbReference type="AlphaFoldDB" id="A0AAW7XGU2"/>
<dbReference type="GO" id="GO:0015031">
    <property type="term" value="P:protein transport"/>
    <property type="evidence" value="ECO:0007669"/>
    <property type="project" value="UniProtKB-KW"/>
</dbReference>
<evidence type="ECO:0000256" key="6">
    <source>
        <dbReference type="ARBA" id="ARBA00022692"/>
    </source>
</evidence>
<feature type="transmembrane region" description="Helical" evidence="10">
    <location>
        <begin position="5"/>
        <end position="24"/>
    </location>
</feature>
<evidence type="ECO:0000256" key="5">
    <source>
        <dbReference type="ARBA" id="ARBA00022519"/>
    </source>
</evidence>
<keyword evidence="6 10" id="KW-0812">Transmembrane</keyword>
<dbReference type="Proteomes" id="UP001169862">
    <property type="component" value="Unassembled WGS sequence"/>
</dbReference>
<dbReference type="NCBIfam" id="TIGR01352">
    <property type="entry name" value="tonB_Cterm"/>
    <property type="match status" value="1"/>
</dbReference>
<reference evidence="12" key="1">
    <citation type="submission" date="2023-07" db="EMBL/GenBank/DDBJ databases">
        <title>Genome content predicts the carbon catabolic preferences of heterotrophic bacteria.</title>
        <authorList>
            <person name="Gralka M."/>
        </authorList>
    </citation>
    <scope>NUCLEOTIDE SEQUENCE</scope>
    <source>
        <strain evidence="12">I2M16</strain>
    </source>
</reference>
<keyword evidence="9 10" id="KW-0472">Membrane</keyword>
<evidence type="ECO:0000256" key="9">
    <source>
        <dbReference type="ARBA" id="ARBA00023136"/>
    </source>
</evidence>
<gene>
    <name evidence="12" type="ORF">Q4490_08690</name>
</gene>
<dbReference type="EMBL" id="JAUOPG010000004">
    <property type="protein sequence ID" value="MDO6453641.1"/>
    <property type="molecule type" value="Genomic_DNA"/>
</dbReference>
<dbReference type="Pfam" id="PF03544">
    <property type="entry name" value="TonB_C"/>
    <property type="match status" value="1"/>
</dbReference>
<evidence type="ECO:0000256" key="1">
    <source>
        <dbReference type="ARBA" id="ARBA00004383"/>
    </source>
</evidence>
<comment type="caution">
    <text evidence="12">The sequence shown here is derived from an EMBL/GenBank/DDBJ whole genome shotgun (WGS) entry which is preliminary data.</text>
</comment>
<organism evidence="12 13">
    <name type="scientific">Neptunomonas phycophila</name>
    <dbReference type="NCBI Taxonomy" id="1572645"/>
    <lineage>
        <taxon>Bacteria</taxon>
        <taxon>Pseudomonadati</taxon>
        <taxon>Pseudomonadota</taxon>
        <taxon>Gammaproteobacteria</taxon>
        <taxon>Oceanospirillales</taxon>
        <taxon>Oceanospirillaceae</taxon>
        <taxon>Neptunomonas</taxon>
    </lineage>
</organism>
<keyword evidence="3" id="KW-0813">Transport</keyword>
<dbReference type="SUPFAM" id="SSF74653">
    <property type="entry name" value="TolA/TonB C-terminal domain"/>
    <property type="match status" value="1"/>
</dbReference>
<keyword evidence="8 10" id="KW-1133">Transmembrane helix</keyword>
<dbReference type="PANTHER" id="PTHR33446:SF2">
    <property type="entry name" value="PROTEIN TONB"/>
    <property type="match status" value="1"/>
</dbReference>
<protein>
    <submittedName>
        <fullName evidence="12">Energy transducer TonB</fullName>
    </submittedName>
</protein>
<keyword evidence="5" id="KW-0997">Cell inner membrane</keyword>
<evidence type="ECO:0000256" key="2">
    <source>
        <dbReference type="ARBA" id="ARBA00006555"/>
    </source>
</evidence>
<feature type="domain" description="TonB C-terminal" evidence="11">
    <location>
        <begin position="171"/>
        <end position="264"/>
    </location>
</feature>
<evidence type="ECO:0000256" key="7">
    <source>
        <dbReference type="ARBA" id="ARBA00022927"/>
    </source>
</evidence>
<keyword evidence="7" id="KW-0653">Protein transport</keyword>
<evidence type="ECO:0000256" key="10">
    <source>
        <dbReference type="SAM" id="Phobius"/>
    </source>
</evidence>
<evidence type="ECO:0000313" key="13">
    <source>
        <dbReference type="Proteomes" id="UP001169862"/>
    </source>
</evidence>
<keyword evidence="4" id="KW-1003">Cell membrane</keyword>
<evidence type="ECO:0000259" key="11">
    <source>
        <dbReference type="PROSITE" id="PS52015"/>
    </source>
</evidence>
<name>A0AAW7XGU2_9GAMM</name>
<comment type="similarity">
    <text evidence="2">Belongs to the TonB family.</text>
</comment>
<evidence type="ECO:0000256" key="8">
    <source>
        <dbReference type="ARBA" id="ARBA00022989"/>
    </source>
</evidence>
<dbReference type="Gene3D" id="3.30.1150.10">
    <property type="match status" value="1"/>
</dbReference>
<evidence type="ECO:0000256" key="4">
    <source>
        <dbReference type="ARBA" id="ARBA00022475"/>
    </source>
</evidence>
<dbReference type="GO" id="GO:0031992">
    <property type="term" value="F:energy transducer activity"/>
    <property type="evidence" value="ECO:0007669"/>
    <property type="project" value="TreeGrafter"/>
</dbReference>
<dbReference type="PROSITE" id="PS52015">
    <property type="entry name" value="TONB_CTD"/>
    <property type="match status" value="1"/>
</dbReference>
<dbReference type="GO" id="GO:0055085">
    <property type="term" value="P:transmembrane transport"/>
    <property type="evidence" value="ECO:0007669"/>
    <property type="project" value="InterPro"/>
</dbReference>
<dbReference type="InterPro" id="IPR051045">
    <property type="entry name" value="TonB-dependent_transducer"/>
</dbReference>
<dbReference type="RefSeq" id="WP_303549942.1">
    <property type="nucleotide sequence ID" value="NZ_JAUOPG010000004.1"/>
</dbReference>
<sequence length="264" mass="28674">MHRRIWPIVLFISVVIHAAAFYVWQQRIGYAAIEPSLSQTHLQVGLKSISPPKDGVVDEPITPADTTKVMPNEMDAAVLNNAMDKPVNNIKPQEPKPTTRIEATSQVDPIISSTKERALTLPANNVLQLTSQVAGNKQVNVQGRTEAKAAKAPLTPVQTAPPSAASVVQLLSKDVRYKKTPLAPKYPRSARRRGVEGVVMLRVSLSPLGEISLVQIEKSSGDIALDQAAIKAAKQWQFYPAEQDGIVVAADVLIPVNFTLEKGR</sequence>
<dbReference type="InterPro" id="IPR037682">
    <property type="entry name" value="TonB_C"/>
</dbReference>
<dbReference type="InterPro" id="IPR006260">
    <property type="entry name" value="TonB/TolA_C"/>
</dbReference>
<accession>A0AAW7XGU2</accession>
<proteinExistence type="inferred from homology"/>
<dbReference type="GO" id="GO:0098797">
    <property type="term" value="C:plasma membrane protein complex"/>
    <property type="evidence" value="ECO:0007669"/>
    <property type="project" value="TreeGrafter"/>
</dbReference>
<comment type="subcellular location">
    <subcellularLocation>
        <location evidence="1">Cell inner membrane</location>
        <topology evidence="1">Single-pass membrane protein</topology>
        <orientation evidence="1">Periplasmic side</orientation>
    </subcellularLocation>
</comment>
<evidence type="ECO:0000256" key="3">
    <source>
        <dbReference type="ARBA" id="ARBA00022448"/>
    </source>
</evidence>